<dbReference type="Proteomes" id="UP000559027">
    <property type="component" value="Unassembled WGS sequence"/>
</dbReference>
<gene>
    <name evidence="3" type="ORF">D9756_003416</name>
</gene>
<dbReference type="EMBL" id="JAACJO010000004">
    <property type="protein sequence ID" value="KAF5359293.1"/>
    <property type="molecule type" value="Genomic_DNA"/>
</dbReference>
<accession>A0A8H5G6H4</accession>
<feature type="signal peptide" evidence="2">
    <location>
        <begin position="1"/>
        <end position="16"/>
    </location>
</feature>
<evidence type="ECO:0000256" key="2">
    <source>
        <dbReference type="SAM" id="SignalP"/>
    </source>
</evidence>
<dbReference type="OrthoDB" id="3362246at2759"/>
<feature type="chain" id="PRO_5034323377" evidence="2">
    <location>
        <begin position="17"/>
        <end position="198"/>
    </location>
</feature>
<dbReference type="AlphaFoldDB" id="A0A8H5G6H4"/>
<protein>
    <submittedName>
        <fullName evidence="3">Uncharacterized protein</fullName>
    </submittedName>
</protein>
<sequence length="198" mass="19127">MKVTLLSLLLAAGALAQQMTINTPSAAPTLSLANLFYWAGMEELLLTSCVLPGSDPSGQALVNFPQQNGTSVTWLVNIQAGTSIGLTLRDNTGLTAQSAAFTVNPGSDTSCLSQTLSASGGTAAPPAQTGGGATTANSPTAGGNTTPAPTNTGANSASRTSTGTSAGSSASQTSGANANFASIGAAGAVGAAIAAFFA</sequence>
<feature type="compositionally biased region" description="Low complexity" evidence="1">
    <location>
        <begin position="120"/>
        <end position="174"/>
    </location>
</feature>
<name>A0A8H5G6H4_9AGAR</name>
<evidence type="ECO:0000313" key="4">
    <source>
        <dbReference type="Proteomes" id="UP000559027"/>
    </source>
</evidence>
<evidence type="ECO:0000256" key="1">
    <source>
        <dbReference type="SAM" id="MobiDB-lite"/>
    </source>
</evidence>
<keyword evidence="4" id="KW-1185">Reference proteome</keyword>
<reference evidence="3 4" key="1">
    <citation type="journal article" date="2020" name="ISME J.">
        <title>Uncovering the hidden diversity of litter-decomposition mechanisms in mushroom-forming fungi.</title>
        <authorList>
            <person name="Floudas D."/>
            <person name="Bentzer J."/>
            <person name="Ahren D."/>
            <person name="Johansson T."/>
            <person name="Persson P."/>
            <person name="Tunlid A."/>
        </authorList>
    </citation>
    <scope>NUCLEOTIDE SEQUENCE [LARGE SCALE GENOMIC DNA]</scope>
    <source>
        <strain evidence="3 4">CBS 146.42</strain>
    </source>
</reference>
<evidence type="ECO:0000313" key="3">
    <source>
        <dbReference type="EMBL" id="KAF5359293.1"/>
    </source>
</evidence>
<organism evidence="3 4">
    <name type="scientific">Leucocoprinus leucothites</name>
    <dbReference type="NCBI Taxonomy" id="201217"/>
    <lineage>
        <taxon>Eukaryota</taxon>
        <taxon>Fungi</taxon>
        <taxon>Dikarya</taxon>
        <taxon>Basidiomycota</taxon>
        <taxon>Agaricomycotina</taxon>
        <taxon>Agaricomycetes</taxon>
        <taxon>Agaricomycetidae</taxon>
        <taxon>Agaricales</taxon>
        <taxon>Agaricineae</taxon>
        <taxon>Agaricaceae</taxon>
        <taxon>Leucocoprinus</taxon>
    </lineage>
</organism>
<keyword evidence="2" id="KW-0732">Signal</keyword>
<comment type="caution">
    <text evidence="3">The sequence shown here is derived from an EMBL/GenBank/DDBJ whole genome shotgun (WGS) entry which is preliminary data.</text>
</comment>
<proteinExistence type="predicted"/>
<feature type="region of interest" description="Disordered" evidence="1">
    <location>
        <begin position="114"/>
        <end position="174"/>
    </location>
</feature>